<evidence type="ECO:0000259" key="7">
    <source>
        <dbReference type="Pfam" id="PF20684"/>
    </source>
</evidence>
<dbReference type="EMBL" id="JAGTJS010000038">
    <property type="protein sequence ID" value="KAH7230344.1"/>
    <property type="molecule type" value="Genomic_DNA"/>
</dbReference>
<dbReference type="PANTHER" id="PTHR33048">
    <property type="entry name" value="PTH11-LIKE INTEGRAL MEMBRANE PROTEIN (AFU_ORTHOLOGUE AFUA_5G11245)"/>
    <property type="match status" value="1"/>
</dbReference>
<dbReference type="PANTHER" id="PTHR33048:SF143">
    <property type="entry name" value="EXTRACELLULAR MEMBRANE PROTEIN CFEM DOMAIN-CONTAINING PROTEIN-RELATED"/>
    <property type="match status" value="1"/>
</dbReference>
<keyword evidence="2 6" id="KW-0812">Transmembrane</keyword>
<feature type="transmembrane region" description="Helical" evidence="6">
    <location>
        <begin position="24"/>
        <end position="45"/>
    </location>
</feature>
<evidence type="ECO:0000313" key="9">
    <source>
        <dbReference type="Proteomes" id="UP000736672"/>
    </source>
</evidence>
<comment type="subcellular location">
    <subcellularLocation>
        <location evidence="1">Membrane</location>
        <topology evidence="1">Multi-pass membrane protein</topology>
    </subcellularLocation>
</comment>
<evidence type="ECO:0000256" key="3">
    <source>
        <dbReference type="ARBA" id="ARBA00022989"/>
    </source>
</evidence>
<comment type="caution">
    <text evidence="8">The sequence shown here is derived from an EMBL/GenBank/DDBJ whole genome shotgun (WGS) entry which is preliminary data.</text>
</comment>
<feature type="transmembrane region" description="Helical" evidence="6">
    <location>
        <begin position="107"/>
        <end position="129"/>
    </location>
</feature>
<name>A0A9P9FZH4_FUSSL</name>
<dbReference type="GO" id="GO:0016020">
    <property type="term" value="C:membrane"/>
    <property type="evidence" value="ECO:0007669"/>
    <property type="project" value="UniProtKB-SubCell"/>
</dbReference>
<dbReference type="InterPro" id="IPR049326">
    <property type="entry name" value="Rhodopsin_dom_fungi"/>
</dbReference>
<dbReference type="OrthoDB" id="2496787at2759"/>
<reference evidence="8" key="1">
    <citation type="journal article" date="2021" name="Nat. Commun.">
        <title>Genetic determinants of endophytism in the Arabidopsis root mycobiome.</title>
        <authorList>
            <person name="Mesny F."/>
            <person name="Miyauchi S."/>
            <person name="Thiergart T."/>
            <person name="Pickel B."/>
            <person name="Atanasova L."/>
            <person name="Karlsson M."/>
            <person name="Huettel B."/>
            <person name="Barry K.W."/>
            <person name="Haridas S."/>
            <person name="Chen C."/>
            <person name="Bauer D."/>
            <person name="Andreopoulos W."/>
            <person name="Pangilinan J."/>
            <person name="LaButti K."/>
            <person name="Riley R."/>
            <person name="Lipzen A."/>
            <person name="Clum A."/>
            <person name="Drula E."/>
            <person name="Henrissat B."/>
            <person name="Kohler A."/>
            <person name="Grigoriev I.V."/>
            <person name="Martin F.M."/>
            <person name="Hacquard S."/>
        </authorList>
    </citation>
    <scope>NUCLEOTIDE SEQUENCE</scope>
    <source>
        <strain evidence="8">FSSC 5 MPI-SDFR-AT-0091</strain>
    </source>
</reference>
<proteinExistence type="inferred from homology"/>
<evidence type="ECO:0000256" key="1">
    <source>
        <dbReference type="ARBA" id="ARBA00004141"/>
    </source>
</evidence>
<feature type="non-terminal residue" evidence="8">
    <location>
        <position position="174"/>
    </location>
</feature>
<evidence type="ECO:0000256" key="6">
    <source>
        <dbReference type="SAM" id="Phobius"/>
    </source>
</evidence>
<accession>A0A9P9FZH4</accession>
<evidence type="ECO:0000256" key="4">
    <source>
        <dbReference type="ARBA" id="ARBA00023136"/>
    </source>
</evidence>
<sequence>MATTKISIQLGFLRIFPSTTFRRLVISCIVFTVVWGVVSSIIFMLQCKPVSFVWRGWTGMESGSCLSTSALIWSTSVIAIITDILMLTMPVFQLWPLPIPLRKKPLVIFMLCIGLFVTIISIIRLYAIARYQYSTNMTYNVTSLALWSVIEADMSGVCACLPQARLLLSRWFPK</sequence>
<evidence type="ECO:0000256" key="2">
    <source>
        <dbReference type="ARBA" id="ARBA00022692"/>
    </source>
</evidence>
<keyword evidence="4 6" id="KW-0472">Membrane</keyword>
<feature type="domain" description="Rhodopsin" evidence="7">
    <location>
        <begin position="2"/>
        <end position="170"/>
    </location>
</feature>
<keyword evidence="3 6" id="KW-1133">Transmembrane helix</keyword>
<gene>
    <name evidence="8" type="ORF">B0J15DRAFT_433911</name>
</gene>
<dbReference type="AlphaFoldDB" id="A0A9P9FZH4"/>
<organism evidence="8 9">
    <name type="scientific">Fusarium solani</name>
    <name type="common">Filamentous fungus</name>
    <dbReference type="NCBI Taxonomy" id="169388"/>
    <lineage>
        <taxon>Eukaryota</taxon>
        <taxon>Fungi</taxon>
        <taxon>Dikarya</taxon>
        <taxon>Ascomycota</taxon>
        <taxon>Pezizomycotina</taxon>
        <taxon>Sordariomycetes</taxon>
        <taxon>Hypocreomycetidae</taxon>
        <taxon>Hypocreales</taxon>
        <taxon>Nectriaceae</taxon>
        <taxon>Fusarium</taxon>
        <taxon>Fusarium solani species complex</taxon>
    </lineage>
</organism>
<evidence type="ECO:0000313" key="8">
    <source>
        <dbReference type="EMBL" id="KAH7230344.1"/>
    </source>
</evidence>
<feature type="transmembrane region" description="Helical" evidence="6">
    <location>
        <begin position="70"/>
        <end position="95"/>
    </location>
</feature>
<comment type="similarity">
    <text evidence="5">Belongs to the SAT4 family.</text>
</comment>
<keyword evidence="9" id="KW-1185">Reference proteome</keyword>
<evidence type="ECO:0000256" key="5">
    <source>
        <dbReference type="ARBA" id="ARBA00038359"/>
    </source>
</evidence>
<dbReference type="InterPro" id="IPR052337">
    <property type="entry name" value="SAT4-like"/>
</dbReference>
<dbReference type="Proteomes" id="UP000736672">
    <property type="component" value="Unassembled WGS sequence"/>
</dbReference>
<dbReference type="Pfam" id="PF20684">
    <property type="entry name" value="Fung_rhodopsin"/>
    <property type="match status" value="1"/>
</dbReference>
<protein>
    <recommendedName>
        <fullName evidence="7">Rhodopsin domain-containing protein</fullName>
    </recommendedName>
</protein>